<dbReference type="InterPro" id="IPR006094">
    <property type="entry name" value="Oxid_FAD_bind_N"/>
</dbReference>
<evidence type="ECO:0000256" key="3">
    <source>
        <dbReference type="ARBA" id="ARBA00011928"/>
    </source>
</evidence>
<sequence length="527" mass="59497">MGIPSRISLLLLIIISCFTRISANPSAQSFYDEKVLRNDSVSIKKASNDYGNIVHEIPSAVLFPSSIKEISGLIRSSNKRSPPFTVAARGRGHSVRGQAMARGGVVVDMTALNKTPRRIRVSRNGKYADVGGEQMWIDVLRATLKRGLAPVSWTDYLYLSVGGTLSNAGISGQSFRRGPQINNVLELDVITGKGEFITCSRDKNSELFLGVLGGLGQFGIITRARIILEKAPTRVKWVRLIYSDFSIFSRDQEHLISSNSPNYVEGLLITNENITNDWRSSFSSPSRQSDIAALLKKQGILYTIELVKYYDNRTASTIDKDFETLLKELNFNREFIFSADTSLFDFLHRVGNLDSPTGPLESHPWLNLFIPKSRVSDFNAGVLATLLPKLPQLNESSPILLFYPLNRKKYTPFLHYRPSTLLGKIVFFVRWDDRMSAVIPEEDVFYTLAVLHYSPPNAYQIYDKFNSQILGFCKRAGIRVKQYLPNYKSQGEWIKHFGPKWPTFRQRKAAFDPKFILSPGQRIFNSA</sequence>
<evidence type="ECO:0000256" key="7">
    <source>
        <dbReference type="ARBA" id="ARBA00048224"/>
    </source>
</evidence>
<dbReference type="InterPro" id="IPR015345">
    <property type="entry name" value="Cytokinin_DH_FAD/cytokin-bd"/>
</dbReference>
<keyword evidence="8" id="KW-0732">Signal</keyword>
<keyword evidence="4" id="KW-0285">Flavoprotein</keyword>
<evidence type="ECO:0000313" key="10">
    <source>
        <dbReference type="EMBL" id="KAL0374499.1"/>
    </source>
</evidence>
<feature type="chain" id="PRO_5043912684" description="cytokinin dehydrogenase" evidence="8">
    <location>
        <begin position="24"/>
        <end position="527"/>
    </location>
</feature>
<dbReference type="GO" id="GO:0071949">
    <property type="term" value="F:FAD binding"/>
    <property type="evidence" value="ECO:0007669"/>
    <property type="project" value="InterPro"/>
</dbReference>
<dbReference type="EC" id="1.5.99.12" evidence="3"/>
<dbReference type="PANTHER" id="PTHR13878">
    <property type="entry name" value="GULONOLACTONE OXIDASE"/>
    <property type="match status" value="1"/>
</dbReference>
<reference evidence="10" key="2">
    <citation type="journal article" date="2024" name="Plant">
        <title>Genomic evolution and insights into agronomic trait innovations of Sesamum species.</title>
        <authorList>
            <person name="Miao H."/>
            <person name="Wang L."/>
            <person name="Qu L."/>
            <person name="Liu H."/>
            <person name="Sun Y."/>
            <person name="Le M."/>
            <person name="Wang Q."/>
            <person name="Wei S."/>
            <person name="Zheng Y."/>
            <person name="Lin W."/>
            <person name="Duan Y."/>
            <person name="Cao H."/>
            <person name="Xiong S."/>
            <person name="Wang X."/>
            <person name="Wei L."/>
            <person name="Li C."/>
            <person name="Ma Q."/>
            <person name="Ju M."/>
            <person name="Zhao R."/>
            <person name="Li G."/>
            <person name="Mu C."/>
            <person name="Tian Q."/>
            <person name="Mei H."/>
            <person name="Zhang T."/>
            <person name="Gao T."/>
            <person name="Zhang H."/>
        </authorList>
    </citation>
    <scope>NUCLEOTIDE SEQUENCE</scope>
    <source>
        <strain evidence="10">G02</strain>
    </source>
</reference>
<keyword evidence="5" id="KW-0274">FAD</keyword>
<evidence type="ECO:0000256" key="1">
    <source>
        <dbReference type="ARBA" id="ARBA00001974"/>
    </source>
</evidence>
<feature type="signal peptide" evidence="8">
    <location>
        <begin position="1"/>
        <end position="23"/>
    </location>
</feature>
<name>A0AAW2R357_SESRA</name>
<dbReference type="InterPro" id="IPR016167">
    <property type="entry name" value="FAD-bd_PCMH_sub1"/>
</dbReference>
<dbReference type="PANTHER" id="PTHR13878:SF127">
    <property type="entry name" value="CYTOKININ DEHYDROGENASE 3"/>
    <property type="match status" value="1"/>
</dbReference>
<reference evidence="10" key="1">
    <citation type="submission" date="2020-06" db="EMBL/GenBank/DDBJ databases">
        <authorList>
            <person name="Li T."/>
            <person name="Hu X."/>
            <person name="Zhang T."/>
            <person name="Song X."/>
            <person name="Zhang H."/>
            <person name="Dai N."/>
            <person name="Sheng W."/>
            <person name="Hou X."/>
            <person name="Wei L."/>
        </authorList>
    </citation>
    <scope>NUCLEOTIDE SEQUENCE</scope>
    <source>
        <strain evidence="10">G02</strain>
        <tissue evidence="10">Leaf</tissue>
    </source>
</reference>
<comment type="caution">
    <text evidence="10">The sequence shown here is derived from an EMBL/GenBank/DDBJ whole genome shotgun (WGS) entry which is preliminary data.</text>
</comment>
<organism evidence="10">
    <name type="scientific">Sesamum radiatum</name>
    <name type="common">Black benniseed</name>
    <dbReference type="NCBI Taxonomy" id="300843"/>
    <lineage>
        <taxon>Eukaryota</taxon>
        <taxon>Viridiplantae</taxon>
        <taxon>Streptophyta</taxon>
        <taxon>Embryophyta</taxon>
        <taxon>Tracheophyta</taxon>
        <taxon>Spermatophyta</taxon>
        <taxon>Magnoliopsida</taxon>
        <taxon>eudicotyledons</taxon>
        <taxon>Gunneridae</taxon>
        <taxon>Pentapetalae</taxon>
        <taxon>asterids</taxon>
        <taxon>lamiids</taxon>
        <taxon>Lamiales</taxon>
        <taxon>Pedaliaceae</taxon>
        <taxon>Sesamum</taxon>
    </lineage>
</organism>
<evidence type="ECO:0000256" key="5">
    <source>
        <dbReference type="ARBA" id="ARBA00022827"/>
    </source>
</evidence>
<evidence type="ECO:0000256" key="2">
    <source>
        <dbReference type="ARBA" id="ARBA00005466"/>
    </source>
</evidence>
<accession>A0AAW2R357</accession>
<dbReference type="Gene3D" id="3.30.43.10">
    <property type="entry name" value="Uridine Diphospho-n-acetylenolpyruvylglucosamine Reductase, domain 2"/>
    <property type="match status" value="1"/>
</dbReference>
<evidence type="ECO:0000256" key="6">
    <source>
        <dbReference type="ARBA" id="ARBA00023002"/>
    </source>
</evidence>
<proteinExistence type="inferred from homology"/>
<dbReference type="PROSITE" id="PS00862">
    <property type="entry name" value="OX2_COVAL_FAD"/>
    <property type="match status" value="1"/>
</dbReference>
<dbReference type="InterPro" id="IPR050432">
    <property type="entry name" value="FAD-linked_Oxidoreductases_BP"/>
</dbReference>
<comment type="cofactor">
    <cofactor evidence="1">
        <name>FAD</name>
        <dbReference type="ChEBI" id="CHEBI:57692"/>
    </cofactor>
</comment>
<dbReference type="PROSITE" id="PS51387">
    <property type="entry name" value="FAD_PCMH"/>
    <property type="match status" value="1"/>
</dbReference>
<dbReference type="InterPro" id="IPR016170">
    <property type="entry name" value="Cytok_DH_C_sf"/>
</dbReference>
<comment type="similarity">
    <text evidence="2">Belongs to the oxygen-dependent FAD-linked oxidoreductase family.</text>
</comment>
<protein>
    <recommendedName>
        <fullName evidence="3">cytokinin dehydrogenase</fullName>
        <ecNumber evidence="3">1.5.99.12</ecNumber>
    </recommendedName>
</protein>
<dbReference type="EMBL" id="JACGWJ010000014">
    <property type="protein sequence ID" value="KAL0374499.1"/>
    <property type="molecule type" value="Genomic_DNA"/>
</dbReference>
<gene>
    <name evidence="10" type="ORF">Sradi_3365600</name>
</gene>
<dbReference type="InterPro" id="IPR016164">
    <property type="entry name" value="FAD-linked_Oxase-like_C"/>
</dbReference>
<feature type="domain" description="FAD-binding PCMH-type" evidence="9">
    <location>
        <begin position="54"/>
        <end position="231"/>
    </location>
</feature>
<comment type="catalytic activity">
    <reaction evidence="7">
        <text>N(6)-dimethylallyladenine + A + H2O = 3-methyl-2-butenal + adenine + AH2</text>
        <dbReference type="Rhea" id="RHEA:13625"/>
        <dbReference type="ChEBI" id="CHEBI:13193"/>
        <dbReference type="ChEBI" id="CHEBI:15377"/>
        <dbReference type="ChEBI" id="CHEBI:15825"/>
        <dbReference type="ChEBI" id="CHEBI:16708"/>
        <dbReference type="ChEBI" id="CHEBI:17499"/>
        <dbReference type="ChEBI" id="CHEBI:17660"/>
        <dbReference type="EC" id="1.5.99.12"/>
    </reaction>
</comment>
<dbReference type="PROSITE" id="PS51257">
    <property type="entry name" value="PROKAR_LIPOPROTEIN"/>
    <property type="match status" value="1"/>
</dbReference>
<dbReference type="InterPro" id="IPR006093">
    <property type="entry name" value="Oxy_OxRdtase_FAD_BS"/>
</dbReference>
<dbReference type="AlphaFoldDB" id="A0AAW2R357"/>
<dbReference type="Pfam" id="PF09265">
    <property type="entry name" value="Cytokin-bind"/>
    <property type="match status" value="2"/>
</dbReference>
<dbReference type="GO" id="GO:0009690">
    <property type="term" value="P:cytokinin metabolic process"/>
    <property type="evidence" value="ECO:0007669"/>
    <property type="project" value="InterPro"/>
</dbReference>
<dbReference type="InterPro" id="IPR036318">
    <property type="entry name" value="FAD-bd_PCMH-like_sf"/>
</dbReference>
<dbReference type="Gene3D" id="3.30.465.10">
    <property type="match status" value="1"/>
</dbReference>
<dbReference type="Gene3D" id="3.40.462.10">
    <property type="entry name" value="FAD-linked oxidases, C-terminal domain"/>
    <property type="match status" value="1"/>
</dbReference>
<dbReference type="Pfam" id="PF01565">
    <property type="entry name" value="FAD_binding_4"/>
    <property type="match status" value="1"/>
</dbReference>
<dbReference type="GO" id="GO:0019139">
    <property type="term" value="F:cytokinin dehydrogenase activity"/>
    <property type="evidence" value="ECO:0007669"/>
    <property type="project" value="UniProtKB-EC"/>
</dbReference>
<dbReference type="InterPro" id="IPR016166">
    <property type="entry name" value="FAD-bd_PCMH"/>
</dbReference>
<evidence type="ECO:0000256" key="4">
    <source>
        <dbReference type="ARBA" id="ARBA00022630"/>
    </source>
</evidence>
<evidence type="ECO:0000259" key="9">
    <source>
        <dbReference type="PROSITE" id="PS51387"/>
    </source>
</evidence>
<evidence type="ECO:0000256" key="8">
    <source>
        <dbReference type="SAM" id="SignalP"/>
    </source>
</evidence>
<dbReference type="SUPFAM" id="SSF55103">
    <property type="entry name" value="FAD-linked oxidases, C-terminal domain"/>
    <property type="match status" value="1"/>
</dbReference>
<keyword evidence="6" id="KW-0560">Oxidoreductase</keyword>
<dbReference type="InterPro" id="IPR016169">
    <property type="entry name" value="FAD-bd_PCMH_sub2"/>
</dbReference>
<dbReference type="SUPFAM" id="SSF56176">
    <property type="entry name" value="FAD-binding/transporter-associated domain-like"/>
    <property type="match status" value="1"/>
</dbReference>